<dbReference type="Proteomes" id="UP000261166">
    <property type="component" value="Unassembled WGS sequence"/>
</dbReference>
<reference evidence="3 4" key="1">
    <citation type="submission" date="2018-08" db="EMBL/GenBank/DDBJ databases">
        <title>A genome reference for cultivated species of the human gut microbiota.</title>
        <authorList>
            <person name="Zou Y."/>
            <person name="Xue W."/>
            <person name="Luo G."/>
        </authorList>
    </citation>
    <scope>NUCLEOTIDE SEQUENCE [LARGE SCALE GENOMIC DNA]</scope>
    <source>
        <strain evidence="3 4">AF26-4BH</strain>
    </source>
</reference>
<proteinExistence type="predicted"/>
<comment type="caution">
    <text evidence="3">The sequence shown here is derived from an EMBL/GenBank/DDBJ whole genome shotgun (WGS) entry which is preliminary data.</text>
</comment>
<dbReference type="RefSeq" id="WP_025489952.1">
    <property type="nucleotide sequence ID" value="NZ_JBKVAZ010000005.1"/>
</dbReference>
<dbReference type="Pfam" id="PF20941">
    <property type="entry name" value="DUF6848"/>
    <property type="match status" value="1"/>
</dbReference>
<accession>A0A3E3IVZ6</accession>
<dbReference type="OrthoDB" id="2624713at2"/>
<feature type="region of interest" description="Disordered" evidence="1">
    <location>
        <begin position="1"/>
        <end position="32"/>
    </location>
</feature>
<gene>
    <name evidence="3" type="ORF">DWY69_13705</name>
</gene>
<protein>
    <recommendedName>
        <fullName evidence="2">DUF6848 domain-containing protein</fullName>
    </recommendedName>
</protein>
<organism evidence="3 4">
    <name type="scientific">Eisenbergiella massiliensis</name>
    <dbReference type="NCBI Taxonomy" id="1720294"/>
    <lineage>
        <taxon>Bacteria</taxon>
        <taxon>Bacillati</taxon>
        <taxon>Bacillota</taxon>
        <taxon>Clostridia</taxon>
        <taxon>Lachnospirales</taxon>
        <taxon>Lachnospiraceae</taxon>
        <taxon>Eisenbergiella</taxon>
    </lineage>
</organism>
<dbReference type="InterPro" id="IPR049294">
    <property type="entry name" value="DUF6848"/>
</dbReference>
<evidence type="ECO:0000259" key="2">
    <source>
        <dbReference type="Pfam" id="PF20941"/>
    </source>
</evidence>
<evidence type="ECO:0000313" key="4">
    <source>
        <dbReference type="Proteomes" id="UP000261166"/>
    </source>
</evidence>
<sequence>MSDTAQFYSRPAEPVTESYGELETASGQEAKEKTSLSDIRDIQALKKKYGELYQIDITVGEDDENEGNTFRYYFRKPSTASFNRYLKTVGKNMATSTAAFTNDNIIDEQRDDFGQKAIQYPGLPLNCGNKLLSALGMGDNVNFRKV</sequence>
<name>A0A3E3IVZ6_9FIRM</name>
<evidence type="ECO:0000313" key="3">
    <source>
        <dbReference type="EMBL" id="RGE71242.1"/>
    </source>
</evidence>
<feature type="domain" description="DUF6848" evidence="2">
    <location>
        <begin position="45"/>
        <end position="143"/>
    </location>
</feature>
<dbReference type="Gene3D" id="3.30.2220.10">
    <property type="entry name" value="rbstp2171"/>
    <property type="match status" value="1"/>
</dbReference>
<dbReference type="EMBL" id="QVLU01000011">
    <property type="protein sequence ID" value="RGE71242.1"/>
    <property type="molecule type" value="Genomic_DNA"/>
</dbReference>
<dbReference type="AlphaFoldDB" id="A0A3E3IVZ6"/>
<evidence type="ECO:0000256" key="1">
    <source>
        <dbReference type="SAM" id="MobiDB-lite"/>
    </source>
</evidence>